<comment type="subunit">
    <text evidence="5">Homodimer.</text>
</comment>
<dbReference type="SMART" id="SM00941">
    <property type="entry name" value="PYNP_C"/>
    <property type="match status" value="1"/>
</dbReference>
<dbReference type="GO" id="GO:0009032">
    <property type="term" value="F:thymidine phosphorylase activity"/>
    <property type="evidence" value="ECO:0007669"/>
    <property type="project" value="TreeGrafter"/>
</dbReference>
<dbReference type="InterPro" id="IPR035902">
    <property type="entry name" value="Nuc_phospho_transferase"/>
</dbReference>
<dbReference type="InterPro" id="IPR000053">
    <property type="entry name" value="Thymidine/pyrmidine_PPase"/>
</dbReference>
<evidence type="ECO:0000256" key="2">
    <source>
        <dbReference type="ARBA" id="ARBA00001958"/>
    </source>
</evidence>
<comment type="catalytic activity">
    <reaction evidence="12">
        <text>thymidine + phosphate = 2-deoxy-alpha-D-ribose 1-phosphate + thymine</text>
        <dbReference type="Rhea" id="RHEA:16037"/>
        <dbReference type="ChEBI" id="CHEBI:17748"/>
        <dbReference type="ChEBI" id="CHEBI:17821"/>
        <dbReference type="ChEBI" id="CHEBI:43474"/>
        <dbReference type="ChEBI" id="CHEBI:57259"/>
        <dbReference type="EC" id="2.4.2.2"/>
    </reaction>
</comment>
<dbReference type="SUPFAM" id="SSF47648">
    <property type="entry name" value="Nucleoside phosphorylase/phosphoribosyltransferase N-terminal domain"/>
    <property type="match status" value="1"/>
</dbReference>
<dbReference type="InterPro" id="IPR036320">
    <property type="entry name" value="Glycosyl_Trfase_fam3_N_dom_sf"/>
</dbReference>
<reference evidence="14 15" key="1">
    <citation type="submission" date="2010-07" db="EMBL/GenBank/DDBJ databases">
        <authorList>
            <person name="Sid Ahmed O."/>
        </authorList>
    </citation>
    <scope>NUCLEOTIDE SEQUENCE [LARGE SCALE GENOMIC DNA]</scope>
    <source>
        <strain evidence="14 15">TX4248</strain>
    </source>
</reference>
<dbReference type="GO" id="GO:0047847">
    <property type="term" value="F:deoxyuridine phosphorylase activity"/>
    <property type="evidence" value="ECO:0007669"/>
    <property type="project" value="RHEA"/>
</dbReference>
<evidence type="ECO:0000256" key="9">
    <source>
        <dbReference type="ARBA" id="ARBA00022679"/>
    </source>
</evidence>
<dbReference type="EMBL" id="AEBR01000031">
    <property type="protein sequence ID" value="EFM83180.1"/>
    <property type="molecule type" value="Genomic_DNA"/>
</dbReference>
<dbReference type="EC" id="2.4.2.2" evidence="6"/>
<dbReference type="GO" id="GO:0006206">
    <property type="term" value="P:pyrimidine nucleobase metabolic process"/>
    <property type="evidence" value="ECO:0007669"/>
    <property type="project" value="InterPro"/>
</dbReference>
<dbReference type="PANTHER" id="PTHR10515:SF0">
    <property type="entry name" value="THYMIDINE PHOSPHORYLASE"/>
    <property type="match status" value="1"/>
</dbReference>
<dbReference type="GO" id="GO:0004850">
    <property type="term" value="F:uridine phosphorylase activity"/>
    <property type="evidence" value="ECO:0007669"/>
    <property type="project" value="RHEA"/>
</dbReference>
<dbReference type="Pfam" id="PF07831">
    <property type="entry name" value="PYNP_C"/>
    <property type="match status" value="1"/>
</dbReference>
<dbReference type="InterPro" id="IPR018090">
    <property type="entry name" value="Pyrmidine_PPas_bac/euk"/>
</dbReference>
<evidence type="ECO:0000256" key="5">
    <source>
        <dbReference type="ARBA" id="ARBA00011738"/>
    </source>
</evidence>
<dbReference type="Gene3D" id="3.40.1030.10">
    <property type="entry name" value="Nucleoside phosphorylase/phosphoribosyltransferase catalytic domain"/>
    <property type="match status" value="1"/>
</dbReference>
<dbReference type="GO" id="GO:0005829">
    <property type="term" value="C:cytosol"/>
    <property type="evidence" value="ECO:0007669"/>
    <property type="project" value="TreeGrafter"/>
</dbReference>
<comment type="catalytic activity">
    <reaction evidence="1">
        <text>2'-deoxyuridine + phosphate = 2-deoxy-alpha-D-ribose 1-phosphate + uracil</text>
        <dbReference type="Rhea" id="RHEA:22824"/>
        <dbReference type="ChEBI" id="CHEBI:16450"/>
        <dbReference type="ChEBI" id="CHEBI:17568"/>
        <dbReference type="ChEBI" id="CHEBI:43474"/>
        <dbReference type="ChEBI" id="CHEBI:57259"/>
        <dbReference type="EC" id="2.4.2.2"/>
    </reaction>
</comment>
<proteinExistence type="inferred from homology"/>
<gene>
    <name evidence="14" type="primary">pdp</name>
    <name evidence="14" type="ORF">HMPREF9498_01185</name>
</gene>
<dbReference type="InterPro" id="IPR000312">
    <property type="entry name" value="Glycosyl_Trfase_fam3"/>
</dbReference>
<dbReference type="FunFam" id="1.20.970.10:FF:000002">
    <property type="entry name" value="Pyrimidine-nucleoside phosphorylase"/>
    <property type="match status" value="1"/>
</dbReference>
<dbReference type="Pfam" id="PF02885">
    <property type="entry name" value="Glycos_trans_3N"/>
    <property type="match status" value="1"/>
</dbReference>
<dbReference type="NCBIfam" id="NF004490">
    <property type="entry name" value="PRK05820.1"/>
    <property type="match status" value="1"/>
</dbReference>
<dbReference type="FunFam" id="3.40.1030.10:FF:000003">
    <property type="entry name" value="Pyrimidine-nucleoside phosphorylase"/>
    <property type="match status" value="1"/>
</dbReference>
<comment type="similarity">
    <text evidence="4">Belongs to the thymidine/pyrimidine-nucleoside phosphorylase family.</text>
</comment>
<keyword evidence="8 14" id="KW-0328">Glycosyltransferase</keyword>
<evidence type="ECO:0000256" key="3">
    <source>
        <dbReference type="ARBA" id="ARBA00003877"/>
    </source>
</evidence>
<dbReference type="GO" id="GO:0046872">
    <property type="term" value="F:metal ion binding"/>
    <property type="evidence" value="ECO:0007669"/>
    <property type="project" value="UniProtKB-KW"/>
</dbReference>
<dbReference type="SUPFAM" id="SSF54680">
    <property type="entry name" value="Pyrimidine nucleoside phosphorylase C-terminal domain"/>
    <property type="match status" value="1"/>
</dbReference>
<evidence type="ECO:0000256" key="4">
    <source>
        <dbReference type="ARBA" id="ARBA00006915"/>
    </source>
</evidence>
<protein>
    <recommendedName>
        <fullName evidence="7">Pyrimidine-nucleoside phosphorylase</fullName>
        <ecNumber evidence="6">2.4.2.2</ecNumber>
    </recommendedName>
</protein>
<evidence type="ECO:0000259" key="13">
    <source>
        <dbReference type="SMART" id="SM00941"/>
    </source>
</evidence>
<dbReference type="AlphaFoldDB" id="A0A125W766"/>
<dbReference type="HOGENOM" id="CLU_025040_0_1_9"/>
<dbReference type="PROSITE" id="PS00647">
    <property type="entry name" value="THYMID_PHOSPHORYLASE"/>
    <property type="match status" value="1"/>
</dbReference>
<evidence type="ECO:0000256" key="11">
    <source>
        <dbReference type="ARBA" id="ARBA00048453"/>
    </source>
</evidence>
<dbReference type="InterPro" id="IPR017872">
    <property type="entry name" value="Pyrmidine_PPase_CS"/>
</dbReference>
<evidence type="ECO:0000313" key="15">
    <source>
        <dbReference type="Proteomes" id="UP000004846"/>
    </source>
</evidence>
<dbReference type="Gene3D" id="1.20.970.10">
    <property type="entry name" value="Transferase, Pyrimidine Nucleoside Phosphorylase, Chain C"/>
    <property type="match status" value="1"/>
</dbReference>
<dbReference type="Proteomes" id="UP000004846">
    <property type="component" value="Unassembled WGS sequence"/>
</dbReference>
<evidence type="ECO:0000256" key="1">
    <source>
        <dbReference type="ARBA" id="ARBA00001066"/>
    </source>
</evidence>
<dbReference type="NCBIfam" id="NF004747">
    <property type="entry name" value="PRK06078.1"/>
    <property type="match status" value="1"/>
</dbReference>
<dbReference type="NCBIfam" id="TIGR02644">
    <property type="entry name" value="Y_phosphoryl"/>
    <property type="match status" value="1"/>
</dbReference>
<sequence>MRFHKKKIIVNWFTKWFKAERFCCIIHYREIGGNEFMRMVDIIEKKRDGHQLTSEEIQFIINGYTDGSIPDYQVSAFLMAVFYQDMTDEEITQMTLAMVHSGEIVDLSSIEGIKVDKHSTGGVGDTTTLILAPLVASVGVNVAKMSGRGLGYTGGTLDKLEAIPGFKVELTEERFIQLVNDTKVAVIGQSGDLAPADKKLYALRDVTATVDSIPLIASSIMSKKIAAGADAIVLDVTTGEGAFMKDLASARRLAETMVRIGKLANRQTMAVISDMSQPLGEAIGNSLEIVEAIETLQGNGPEDLVEMCYVLGSQMVVLAKKAETLDEARALLEEALTSGRALAKFKEMIENQGGDSSVVDQPEKLLTATYQFDLPAKETGVVQKIVANEIGVAAMLLGAGRATKEDTIDFAVGLKLHKKVGSPVEKGESLLTIYANREDVTEVEQLLYKNIEIGPTGEEPILIHDIITE</sequence>
<comment type="catalytic activity">
    <reaction evidence="11">
        <text>uridine + phosphate = alpha-D-ribose 1-phosphate + uracil</text>
        <dbReference type="Rhea" id="RHEA:24388"/>
        <dbReference type="ChEBI" id="CHEBI:16704"/>
        <dbReference type="ChEBI" id="CHEBI:17568"/>
        <dbReference type="ChEBI" id="CHEBI:43474"/>
        <dbReference type="ChEBI" id="CHEBI:57720"/>
        <dbReference type="EC" id="2.4.2.2"/>
    </reaction>
</comment>
<dbReference type="GO" id="GO:0006213">
    <property type="term" value="P:pyrimidine nucleoside metabolic process"/>
    <property type="evidence" value="ECO:0007669"/>
    <property type="project" value="InterPro"/>
</dbReference>
<dbReference type="PANTHER" id="PTHR10515">
    <property type="entry name" value="THYMIDINE PHOSPHORYLASE"/>
    <property type="match status" value="1"/>
</dbReference>
<comment type="caution">
    <text evidence="14">The sequence shown here is derived from an EMBL/GenBank/DDBJ whole genome shotgun (WGS) entry which is preliminary data.</text>
</comment>
<dbReference type="SUPFAM" id="SSF52418">
    <property type="entry name" value="Nucleoside phosphorylase/phosphoribosyltransferase catalytic domain"/>
    <property type="match status" value="1"/>
</dbReference>
<evidence type="ECO:0000256" key="10">
    <source>
        <dbReference type="ARBA" id="ARBA00022723"/>
    </source>
</evidence>
<dbReference type="PIRSF" id="PIRSF000478">
    <property type="entry name" value="TP_PyNP"/>
    <property type="match status" value="1"/>
</dbReference>
<feature type="domain" description="Pyrimidine nucleoside phosphorylase C-terminal" evidence="13">
    <location>
        <begin position="381"/>
        <end position="454"/>
    </location>
</feature>
<evidence type="ECO:0000256" key="8">
    <source>
        <dbReference type="ARBA" id="ARBA00022676"/>
    </source>
</evidence>
<organism evidence="14 15">
    <name type="scientific">Enterococcus faecalis TX4248</name>
    <dbReference type="NCBI Taxonomy" id="749495"/>
    <lineage>
        <taxon>Bacteria</taxon>
        <taxon>Bacillati</taxon>
        <taxon>Bacillota</taxon>
        <taxon>Bacilli</taxon>
        <taxon>Lactobacillales</taxon>
        <taxon>Enterococcaceae</taxon>
        <taxon>Enterococcus</taxon>
    </lineage>
</organism>
<evidence type="ECO:0000256" key="6">
    <source>
        <dbReference type="ARBA" id="ARBA00011889"/>
    </source>
</evidence>
<accession>A0A125W766</accession>
<evidence type="ECO:0000256" key="12">
    <source>
        <dbReference type="ARBA" id="ARBA00048525"/>
    </source>
</evidence>
<comment type="function">
    <text evidence="3">Catalyzes phosphorolysis of the pyrimidine nucleosides uridine, thymidine and 2'-deoxyuridine with the formation of the corresponding pyrimidine base and ribose-1-phosphate.</text>
</comment>
<keyword evidence="10" id="KW-0479">Metal-binding</keyword>
<evidence type="ECO:0000313" key="14">
    <source>
        <dbReference type="EMBL" id="EFM83180.1"/>
    </source>
</evidence>
<evidence type="ECO:0000256" key="7">
    <source>
        <dbReference type="ARBA" id="ARBA00014680"/>
    </source>
</evidence>
<dbReference type="InterPro" id="IPR036566">
    <property type="entry name" value="PYNP-like_C_sf"/>
</dbReference>
<dbReference type="Pfam" id="PF00591">
    <property type="entry name" value="Glycos_transf_3"/>
    <property type="match status" value="1"/>
</dbReference>
<keyword evidence="9 14" id="KW-0808">Transferase</keyword>
<dbReference type="InterPro" id="IPR013102">
    <property type="entry name" value="PYNP_C"/>
</dbReference>
<name>A0A125W766_ENTFL</name>
<comment type="cofactor">
    <cofactor evidence="2">
        <name>K(+)</name>
        <dbReference type="ChEBI" id="CHEBI:29103"/>
    </cofactor>
</comment>
<dbReference type="Gene3D" id="3.90.1170.30">
    <property type="entry name" value="Pyrimidine nucleoside phosphorylase-like, C-terminal domain"/>
    <property type="match status" value="1"/>
</dbReference>
<dbReference type="InterPro" id="IPR017459">
    <property type="entry name" value="Glycosyl_Trfase_fam3_N_dom"/>
</dbReference>
<dbReference type="GO" id="GO:0004645">
    <property type="term" value="F:1,4-alpha-oligoglucan phosphorylase activity"/>
    <property type="evidence" value="ECO:0007669"/>
    <property type="project" value="InterPro"/>
</dbReference>